<feature type="transmembrane region" description="Helical" evidence="8">
    <location>
        <begin position="240"/>
        <end position="265"/>
    </location>
</feature>
<dbReference type="AlphaFoldDB" id="A0A5J5D8P3"/>
<protein>
    <recommendedName>
        <fullName evidence="9">G-protein coupled receptors family 1 profile domain-containing protein</fullName>
    </recommendedName>
</protein>
<keyword evidence="5 8" id="KW-0472">Membrane</keyword>
<evidence type="ECO:0000256" key="8">
    <source>
        <dbReference type="SAM" id="Phobius"/>
    </source>
</evidence>
<evidence type="ECO:0000256" key="5">
    <source>
        <dbReference type="ARBA" id="ARBA00023136"/>
    </source>
</evidence>
<reference evidence="10 11" key="1">
    <citation type="submission" date="2019-08" db="EMBL/GenBank/DDBJ databases">
        <title>A chromosome-level genome assembly, high-density linkage maps, and genome scans reveal the genomic architecture of hybrid incompatibilities underlying speciation via character displacement in darters (Percidae: Etheostominae).</title>
        <authorList>
            <person name="Moran R.L."/>
            <person name="Catchen J.M."/>
            <person name="Fuller R.C."/>
        </authorList>
    </citation>
    <scope>NUCLEOTIDE SEQUENCE [LARGE SCALE GENOMIC DNA]</scope>
    <source>
        <strain evidence="10">EspeVRDwgs_2016</strain>
        <tissue evidence="10">Muscle</tissue>
    </source>
</reference>
<feature type="domain" description="G-protein coupled receptors family 1 profile" evidence="9">
    <location>
        <begin position="42"/>
        <end position="297"/>
    </location>
</feature>
<feature type="transmembrane region" description="Helical" evidence="8">
    <location>
        <begin position="67"/>
        <end position="91"/>
    </location>
</feature>
<dbReference type="Pfam" id="PF00001">
    <property type="entry name" value="7tm_1"/>
    <property type="match status" value="1"/>
</dbReference>
<evidence type="ECO:0000256" key="4">
    <source>
        <dbReference type="ARBA" id="ARBA00023040"/>
    </source>
</evidence>
<keyword evidence="11" id="KW-1185">Reference proteome</keyword>
<dbReference type="GO" id="GO:0016493">
    <property type="term" value="F:C-C chemokine receptor activity"/>
    <property type="evidence" value="ECO:0007669"/>
    <property type="project" value="TreeGrafter"/>
</dbReference>
<accession>A0A5J5D8P3</accession>
<dbReference type="Proteomes" id="UP000327493">
    <property type="component" value="Chromosome 7"/>
</dbReference>
<dbReference type="GO" id="GO:0007204">
    <property type="term" value="P:positive regulation of cytosolic calcium ion concentration"/>
    <property type="evidence" value="ECO:0007669"/>
    <property type="project" value="TreeGrafter"/>
</dbReference>
<proteinExistence type="predicted"/>
<dbReference type="PROSITE" id="PS50262">
    <property type="entry name" value="G_PROTEIN_RECEP_F1_2"/>
    <property type="match status" value="1"/>
</dbReference>
<dbReference type="SUPFAM" id="SSF81321">
    <property type="entry name" value="Family A G protein-coupled receptor-like"/>
    <property type="match status" value="1"/>
</dbReference>
<dbReference type="InterPro" id="IPR050119">
    <property type="entry name" value="CCR1-9-like"/>
</dbReference>
<evidence type="ECO:0000256" key="2">
    <source>
        <dbReference type="ARBA" id="ARBA00022692"/>
    </source>
</evidence>
<feature type="transmembrane region" description="Helical" evidence="8">
    <location>
        <begin position="26"/>
        <end position="47"/>
    </location>
</feature>
<evidence type="ECO:0000313" key="11">
    <source>
        <dbReference type="Proteomes" id="UP000327493"/>
    </source>
</evidence>
<evidence type="ECO:0000256" key="7">
    <source>
        <dbReference type="ARBA" id="ARBA00023224"/>
    </source>
</evidence>
<dbReference type="GO" id="GO:0019722">
    <property type="term" value="P:calcium-mediated signaling"/>
    <property type="evidence" value="ECO:0007669"/>
    <property type="project" value="TreeGrafter"/>
</dbReference>
<dbReference type="InterPro" id="IPR017452">
    <property type="entry name" value="GPCR_Rhodpsn_7TM"/>
</dbReference>
<feature type="transmembrane region" description="Helical" evidence="8">
    <location>
        <begin position="103"/>
        <end position="124"/>
    </location>
</feature>
<sequence length="496" mass="53783">METLRQQVNSSGLGQMNRADEDLIKVLVPILDGLILVTGLVGQTLVITIVTGRRRKGSQLPHCTDTLLLALSAADLLLLLCLPFHTSAITMGFWPFGSFLCKAISFLGVACSAASVFTMAALAVTRYLTVVHPTWVYRSRMHQRIKLTVVLLWVPASALAAPQFAFRTVTASSSVYCFAFLPDFSQLVYSIALFLCGFALPLGIIVLMYAKIYCFLQHARLLGNAPQLERYQSQVTQTSALLVLVFTLLWLPSYALMFSFIGGTIIGSHGYNTIAILARLLASSVAVLYTNASPELHSICSVVFTASLNGAIGMSPKQKTAQLQEDLPFNWMDSNGSGLVQALGNDYIAEGAIQPGYFDHVKALVRPDCCPVLRLYPAVHMQALDVAGPEEVSGHPVYCQAMSVRKVWGNGKGAFVRLQLHEVRAGTGKGLVKVNETKVGARAFTINGGTWSVSPPVSPVDLASIHGDSKWVGQILMTPQHFNQPRTVVLSRVDSI</sequence>
<dbReference type="InterPro" id="IPR000276">
    <property type="entry name" value="GPCR_Rhodpsn"/>
</dbReference>
<dbReference type="GO" id="GO:0009897">
    <property type="term" value="C:external side of plasma membrane"/>
    <property type="evidence" value="ECO:0007669"/>
    <property type="project" value="TreeGrafter"/>
</dbReference>
<feature type="transmembrane region" description="Helical" evidence="8">
    <location>
        <begin position="186"/>
        <end position="210"/>
    </location>
</feature>
<evidence type="ECO:0000256" key="6">
    <source>
        <dbReference type="ARBA" id="ARBA00023170"/>
    </source>
</evidence>
<dbReference type="GO" id="GO:0019957">
    <property type="term" value="F:C-C chemokine binding"/>
    <property type="evidence" value="ECO:0007669"/>
    <property type="project" value="TreeGrafter"/>
</dbReference>
<comment type="subcellular location">
    <subcellularLocation>
        <location evidence="1">Membrane</location>
    </subcellularLocation>
</comment>
<feature type="transmembrane region" description="Helical" evidence="8">
    <location>
        <begin position="145"/>
        <end position="166"/>
    </location>
</feature>
<name>A0A5J5D8P3_9PERO</name>
<dbReference type="PANTHER" id="PTHR10489">
    <property type="entry name" value="CELL ADHESION MOLECULE"/>
    <property type="match status" value="1"/>
</dbReference>
<dbReference type="EMBL" id="VOFY01000007">
    <property type="protein sequence ID" value="KAA8591058.1"/>
    <property type="molecule type" value="Genomic_DNA"/>
</dbReference>
<keyword evidence="3 8" id="KW-1133">Transmembrane helix</keyword>
<evidence type="ECO:0000256" key="1">
    <source>
        <dbReference type="ARBA" id="ARBA00004370"/>
    </source>
</evidence>
<evidence type="ECO:0000313" key="10">
    <source>
        <dbReference type="EMBL" id="KAA8591058.1"/>
    </source>
</evidence>
<dbReference type="PANTHER" id="PTHR10489:SF936">
    <property type="entry name" value="G-PROTEIN COUPLED RECEPTORS FAMILY 1 PROFILE DOMAIN-CONTAINING PROTEIN"/>
    <property type="match status" value="1"/>
</dbReference>
<keyword evidence="6" id="KW-0675">Receptor</keyword>
<keyword evidence="7" id="KW-0807">Transducer</keyword>
<dbReference type="GO" id="GO:0006955">
    <property type="term" value="P:immune response"/>
    <property type="evidence" value="ECO:0007669"/>
    <property type="project" value="TreeGrafter"/>
</dbReference>
<evidence type="ECO:0000256" key="3">
    <source>
        <dbReference type="ARBA" id="ARBA00022989"/>
    </source>
</evidence>
<comment type="caution">
    <text evidence="10">The sequence shown here is derived from an EMBL/GenBank/DDBJ whole genome shotgun (WGS) entry which is preliminary data.</text>
</comment>
<keyword evidence="4" id="KW-0297">G-protein coupled receptor</keyword>
<organism evidence="10 11">
    <name type="scientific">Etheostoma spectabile</name>
    <name type="common">orangethroat darter</name>
    <dbReference type="NCBI Taxonomy" id="54343"/>
    <lineage>
        <taxon>Eukaryota</taxon>
        <taxon>Metazoa</taxon>
        <taxon>Chordata</taxon>
        <taxon>Craniata</taxon>
        <taxon>Vertebrata</taxon>
        <taxon>Euteleostomi</taxon>
        <taxon>Actinopterygii</taxon>
        <taxon>Neopterygii</taxon>
        <taxon>Teleostei</taxon>
        <taxon>Neoteleostei</taxon>
        <taxon>Acanthomorphata</taxon>
        <taxon>Eupercaria</taxon>
        <taxon>Perciformes</taxon>
        <taxon>Percoidei</taxon>
        <taxon>Percidae</taxon>
        <taxon>Etheostomatinae</taxon>
        <taxon>Etheostoma</taxon>
    </lineage>
</organism>
<keyword evidence="2 8" id="KW-0812">Transmembrane</keyword>
<dbReference type="PRINTS" id="PR00237">
    <property type="entry name" value="GPCRRHODOPSN"/>
</dbReference>
<evidence type="ECO:0000259" key="9">
    <source>
        <dbReference type="PROSITE" id="PS50262"/>
    </source>
</evidence>
<dbReference type="GO" id="GO:0060326">
    <property type="term" value="P:cell chemotaxis"/>
    <property type="evidence" value="ECO:0007669"/>
    <property type="project" value="TreeGrafter"/>
</dbReference>
<gene>
    <name evidence="10" type="ORF">FQN60_002001</name>
</gene>
<dbReference type="Gene3D" id="1.20.1070.10">
    <property type="entry name" value="Rhodopsin 7-helix transmembrane proteins"/>
    <property type="match status" value="1"/>
</dbReference>